<dbReference type="RefSeq" id="WP_188690150.1">
    <property type="nucleotide sequence ID" value="NZ_BMLS01000001.1"/>
</dbReference>
<comment type="caution">
    <text evidence="1">The sequence shown here is derived from an EMBL/GenBank/DDBJ whole genome shotgun (WGS) entry which is preliminary data.</text>
</comment>
<dbReference type="AlphaFoldDB" id="A0A917YV69"/>
<gene>
    <name evidence="1" type="ORF">GCM10010982_06280</name>
</gene>
<sequence>MHSHQGPIHQLVHDARRPLNNISMQAEMLKLLAKKGADESQLIDAADKIVRYCKECSHILEAVSEQAEADGTGHPHNRAE</sequence>
<name>A0A917YV69_9ALTE</name>
<proteinExistence type="predicted"/>
<accession>A0A917YV69</accession>
<evidence type="ECO:0000313" key="2">
    <source>
        <dbReference type="Proteomes" id="UP000606935"/>
    </source>
</evidence>
<organism evidence="1 2">
    <name type="scientific">Bowmanella pacifica</name>
    <dbReference type="NCBI Taxonomy" id="502051"/>
    <lineage>
        <taxon>Bacteria</taxon>
        <taxon>Pseudomonadati</taxon>
        <taxon>Pseudomonadota</taxon>
        <taxon>Gammaproteobacteria</taxon>
        <taxon>Alteromonadales</taxon>
        <taxon>Alteromonadaceae</taxon>
        <taxon>Bowmanella</taxon>
    </lineage>
</organism>
<reference evidence="1" key="2">
    <citation type="submission" date="2020-09" db="EMBL/GenBank/DDBJ databases">
        <authorList>
            <person name="Sun Q."/>
            <person name="Zhou Y."/>
        </authorList>
    </citation>
    <scope>NUCLEOTIDE SEQUENCE</scope>
    <source>
        <strain evidence="1">CGMCC 1.7086</strain>
    </source>
</reference>
<evidence type="ECO:0000313" key="1">
    <source>
        <dbReference type="EMBL" id="GGO65154.1"/>
    </source>
</evidence>
<protein>
    <recommendedName>
        <fullName evidence="3">Histidine kinase</fullName>
    </recommendedName>
</protein>
<evidence type="ECO:0008006" key="3">
    <source>
        <dbReference type="Google" id="ProtNLM"/>
    </source>
</evidence>
<reference evidence="1" key="1">
    <citation type="journal article" date="2014" name="Int. J. Syst. Evol. Microbiol.">
        <title>Complete genome sequence of Corynebacterium casei LMG S-19264T (=DSM 44701T), isolated from a smear-ripened cheese.</title>
        <authorList>
            <consortium name="US DOE Joint Genome Institute (JGI-PGF)"/>
            <person name="Walter F."/>
            <person name="Albersmeier A."/>
            <person name="Kalinowski J."/>
            <person name="Ruckert C."/>
        </authorList>
    </citation>
    <scope>NUCLEOTIDE SEQUENCE</scope>
    <source>
        <strain evidence="1">CGMCC 1.7086</strain>
    </source>
</reference>
<keyword evidence="2" id="KW-1185">Reference proteome</keyword>
<dbReference type="EMBL" id="BMLS01000001">
    <property type="protein sequence ID" value="GGO65154.1"/>
    <property type="molecule type" value="Genomic_DNA"/>
</dbReference>
<dbReference type="Proteomes" id="UP000606935">
    <property type="component" value="Unassembled WGS sequence"/>
</dbReference>